<dbReference type="AlphaFoldDB" id="A0A1Y4JJF9"/>
<protein>
    <submittedName>
        <fullName evidence="1">Uncharacterized protein</fullName>
    </submittedName>
</protein>
<dbReference type="Proteomes" id="UP000196587">
    <property type="component" value="Unassembled WGS sequence"/>
</dbReference>
<evidence type="ECO:0000313" key="1">
    <source>
        <dbReference type="EMBL" id="OUP32643.1"/>
    </source>
</evidence>
<organism evidence="1 2">
    <name type="scientific">Bacteroides clarus</name>
    <dbReference type="NCBI Taxonomy" id="626929"/>
    <lineage>
        <taxon>Bacteria</taxon>
        <taxon>Pseudomonadati</taxon>
        <taxon>Bacteroidota</taxon>
        <taxon>Bacteroidia</taxon>
        <taxon>Bacteroidales</taxon>
        <taxon>Bacteroidaceae</taxon>
        <taxon>Bacteroides</taxon>
    </lineage>
</organism>
<proteinExistence type="predicted"/>
<name>A0A1Y4JJF9_9BACE</name>
<reference evidence="2" key="1">
    <citation type="submission" date="2017-04" db="EMBL/GenBank/DDBJ databases">
        <title>Function of individual gut microbiota members based on whole genome sequencing of pure cultures obtained from chicken caecum.</title>
        <authorList>
            <person name="Medvecky M."/>
            <person name="Cejkova D."/>
            <person name="Polansky O."/>
            <person name="Karasova D."/>
            <person name="Kubasova T."/>
            <person name="Cizek A."/>
            <person name="Rychlik I."/>
        </authorList>
    </citation>
    <scope>NUCLEOTIDE SEQUENCE [LARGE SCALE GENOMIC DNA]</scope>
    <source>
        <strain evidence="2">An189</strain>
    </source>
</reference>
<evidence type="ECO:0000313" key="2">
    <source>
        <dbReference type="Proteomes" id="UP000196587"/>
    </source>
</evidence>
<comment type="caution">
    <text evidence="1">The sequence shown here is derived from an EMBL/GenBank/DDBJ whole genome shotgun (WGS) entry which is preliminary data.</text>
</comment>
<dbReference type="EMBL" id="NFKE01000011">
    <property type="protein sequence ID" value="OUP32643.1"/>
    <property type="molecule type" value="Genomic_DNA"/>
</dbReference>
<sequence>MKPFIGIKQIWYGPVITEALTAAKLKTWLATATEVKNSHQDTWGYTQDDPTITDYINELTGKPYYRDMTDEGAKTIAFTMGAYSFKDKVELQGGKVIKESEKEVGWKAPETPELVYKAVVGRVKTGNYVVFTNAGIVGKSNMVEKNIGLGVSAVAMDNEAEGVADEYWFDGDAVDSASEASMASYSGETLSSKSKTI</sequence>
<accession>A0A1Y4JJF9</accession>
<gene>
    <name evidence="1" type="ORF">B5F24_13700</name>
</gene>
<dbReference type="RefSeq" id="WP_087413243.1">
    <property type="nucleotide sequence ID" value="NZ_NFKE01000011.1"/>
</dbReference>